<gene>
    <name evidence="2" type="ORF">JJE72_12245</name>
</gene>
<name>A0ABS1K479_9MICC</name>
<evidence type="ECO:0000256" key="1">
    <source>
        <dbReference type="SAM" id="Phobius"/>
    </source>
</evidence>
<evidence type="ECO:0000313" key="3">
    <source>
        <dbReference type="Proteomes" id="UP000639051"/>
    </source>
</evidence>
<keyword evidence="3" id="KW-1185">Reference proteome</keyword>
<keyword evidence="1" id="KW-1133">Transmembrane helix</keyword>
<dbReference type="InterPro" id="IPR043130">
    <property type="entry name" value="CDP-OH_PTrfase_TM_dom"/>
</dbReference>
<keyword evidence="1" id="KW-0472">Membrane</keyword>
<organism evidence="2 3">
    <name type="scientific">Sinomonas cellulolyticus</name>
    <dbReference type="NCBI Taxonomy" id="2801916"/>
    <lineage>
        <taxon>Bacteria</taxon>
        <taxon>Bacillati</taxon>
        <taxon>Actinomycetota</taxon>
        <taxon>Actinomycetes</taxon>
        <taxon>Micrococcales</taxon>
        <taxon>Micrococcaceae</taxon>
        <taxon>Sinomonas</taxon>
    </lineage>
</organism>
<dbReference type="InterPro" id="IPR000462">
    <property type="entry name" value="CDP-OH_P_trans"/>
</dbReference>
<reference evidence="2 3" key="1">
    <citation type="submission" date="2021-01" db="EMBL/GenBank/DDBJ databases">
        <title>Genome public.</title>
        <authorList>
            <person name="Liu C."/>
            <person name="Sun Q."/>
        </authorList>
    </citation>
    <scope>NUCLEOTIDE SEQUENCE [LARGE SCALE GENOMIC DNA]</scope>
    <source>
        <strain evidence="2 3">JC656</strain>
    </source>
</reference>
<dbReference type="Gene3D" id="1.20.120.1760">
    <property type="match status" value="1"/>
</dbReference>
<proteinExistence type="predicted"/>
<sequence>MLGIIAPKGYGLSQLTLRIVPLGGGGRTAGRYLGFYARVITFVLAYGLTVGRLLLSAFMLTAIRDSEAFLAVVLLAIFVVVDIYDGVVARQFNLETGLRRGLDGFIDKVSIHVIAGFVCMGTRGGLVIWLIIIGRDICQAAVGAWVLYRKRVIAAGAKWHRAFTLSIAVWGGLLIVTRDLWLPIAALVVLLGFATIVDYVRQCVAYLRGTWHNNGAAALEIGS</sequence>
<protein>
    <submittedName>
        <fullName evidence="2">CDP-alcohol phosphatidyltransferase family protein</fullName>
    </submittedName>
</protein>
<dbReference type="RefSeq" id="WP_189692682.1">
    <property type="nucleotide sequence ID" value="NZ_BNCM01000003.1"/>
</dbReference>
<feature type="transmembrane region" description="Helical" evidence="1">
    <location>
        <begin position="182"/>
        <end position="200"/>
    </location>
</feature>
<dbReference type="Proteomes" id="UP000639051">
    <property type="component" value="Unassembled WGS sequence"/>
</dbReference>
<keyword evidence="1" id="KW-0812">Transmembrane</keyword>
<feature type="transmembrane region" description="Helical" evidence="1">
    <location>
        <begin position="35"/>
        <end position="55"/>
    </location>
</feature>
<dbReference type="EMBL" id="JAERRC010000030">
    <property type="protein sequence ID" value="MBL0706273.1"/>
    <property type="molecule type" value="Genomic_DNA"/>
</dbReference>
<dbReference type="Pfam" id="PF01066">
    <property type="entry name" value="CDP-OH_P_transf"/>
    <property type="match status" value="1"/>
</dbReference>
<feature type="transmembrane region" description="Helical" evidence="1">
    <location>
        <begin position="159"/>
        <end position="176"/>
    </location>
</feature>
<comment type="caution">
    <text evidence="2">The sequence shown here is derived from an EMBL/GenBank/DDBJ whole genome shotgun (WGS) entry which is preliminary data.</text>
</comment>
<accession>A0ABS1K479</accession>
<feature type="transmembrane region" description="Helical" evidence="1">
    <location>
        <begin position="67"/>
        <end position="84"/>
    </location>
</feature>
<evidence type="ECO:0000313" key="2">
    <source>
        <dbReference type="EMBL" id="MBL0706273.1"/>
    </source>
</evidence>